<feature type="transmembrane region" description="Helical" evidence="1">
    <location>
        <begin position="140"/>
        <end position="156"/>
    </location>
</feature>
<dbReference type="AlphaFoldDB" id="A0AAC8T761"/>
<keyword evidence="1" id="KW-1133">Transmembrane helix</keyword>
<reference evidence="3" key="1">
    <citation type="submission" date="2015-06" db="EMBL/GenBank/DDBJ databases">
        <title>Salimicrobium jeotgali MJ3, isolated from Myulchi jeot, a traditional Korean fermented seafood.</title>
        <authorList>
            <person name="Kim K.H."/>
            <person name="Jeon C.O."/>
            <person name="Jin H.M."/>
        </authorList>
    </citation>
    <scope>NUCLEOTIDE SEQUENCE [LARGE SCALE GENOMIC DNA]</scope>
    <source>
        <strain evidence="3">MJ3</strain>
    </source>
</reference>
<keyword evidence="1" id="KW-0472">Membrane</keyword>
<dbReference type="Proteomes" id="UP000092654">
    <property type="component" value="Chromosome"/>
</dbReference>
<feature type="transmembrane region" description="Helical" evidence="1">
    <location>
        <begin position="21"/>
        <end position="39"/>
    </location>
</feature>
<protein>
    <recommendedName>
        <fullName evidence="4">DUF1405 domain-containing protein</fullName>
    </recommendedName>
</protein>
<gene>
    <name evidence="2" type="ORF">AAV35_006190</name>
</gene>
<evidence type="ECO:0008006" key="4">
    <source>
        <dbReference type="Google" id="ProtNLM"/>
    </source>
</evidence>
<accession>A0AAC8T761</accession>
<keyword evidence="1" id="KW-0812">Transmembrane</keyword>
<dbReference type="InterPro" id="IPR009845">
    <property type="entry name" value="DUF1405"/>
</dbReference>
<organism evidence="2 3">
    <name type="scientific">Salimicrobium jeotgali</name>
    <dbReference type="NCBI Taxonomy" id="1230341"/>
    <lineage>
        <taxon>Bacteria</taxon>
        <taxon>Bacillati</taxon>
        <taxon>Bacillota</taxon>
        <taxon>Bacilli</taxon>
        <taxon>Bacillales</taxon>
        <taxon>Bacillaceae</taxon>
        <taxon>Salimicrobium</taxon>
    </lineage>
</organism>
<evidence type="ECO:0000256" key="1">
    <source>
        <dbReference type="SAM" id="Phobius"/>
    </source>
</evidence>
<proteinExistence type="predicted"/>
<dbReference type="PANTHER" id="PTHR40042:SF1">
    <property type="entry name" value="DUF1405 DOMAIN-CONTAINING PROTEIN"/>
    <property type="match status" value="1"/>
</dbReference>
<dbReference type="KEGG" id="sje:AAV35_006190"/>
<feature type="transmembrane region" description="Helical" evidence="1">
    <location>
        <begin position="176"/>
        <end position="195"/>
    </location>
</feature>
<sequence length="216" mass="24304">MIVSLNGRLNRVIRYIMHSRAFLTVLLLVNLFGTLYGYIWYIPQLVDTAPVFLIFVPDSPTASLFFTIAVAGWIFGKHFKLIEALALVTLVKYGVWAVAMNLLSLTVEGTLPWTSYMLIVSHGAMALQALLYLGRYQFSYIHLSIAAVWTLHNDVIDYVFGQMPVYPSINQYMDEIGYGTFWLSIGCIGVAWLVVKSGTGRKLRENTPASPLRDVK</sequence>
<dbReference type="PANTHER" id="PTHR40042">
    <property type="entry name" value="HYPOTHETICAL MEMBRANE SPANNING PROTEIN"/>
    <property type="match status" value="1"/>
</dbReference>
<name>A0AAC8T761_9BACI</name>
<feature type="transmembrane region" description="Helical" evidence="1">
    <location>
        <begin position="84"/>
        <end position="107"/>
    </location>
</feature>
<evidence type="ECO:0000313" key="3">
    <source>
        <dbReference type="Proteomes" id="UP000092654"/>
    </source>
</evidence>
<evidence type="ECO:0000313" key="2">
    <source>
        <dbReference type="EMBL" id="AKG05718.1"/>
    </source>
</evidence>
<feature type="transmembrane region" description="Helical" evidence="1">
    <location>
        <begin position="113"/>
        <end position="133"/>
    </location>
</feature>
<feature type="transmembrane region" description="Helical" evidence="1">
    <location>
        <begin position="51"/>
        <end position="75"/>
    </location>
</feature>
<dbReference type="Pfam" id="PF07187">
    <property type="entry name" value="DUF1405"/>
    <property type="match status" value="1"/>
</dbReference>
<dbReference type="EMBL" id="CP011361">
    <property type="protein sequence ID" value="AKG05718.1"/>
    <property type="molecule type" value="Genomic_DNA"/>
</dbReference>